<protein>
    <submittedName>
        <fullName evidence="1">Uncharacterized protein</fullName>
    </submittedName>
</protein>
<comment type="caution">
    <text evidence="1">The sequence shown here is derived from an EMBL/GenBank/DDBJ whole genome shotgun (WGS) entry which is preliminary data.</text>
</comment>
<dbReference type="AlphaFoldDB" id="A0A8B6MAN3"/>
<sequence>MLISRPVALICSAISAAERAPCCSSTAAIAEPIVWRASAGSFAFFETRFGFGSGSGACFALRAAGFSRACSSRSAIRRSTIFVSSSAIFSRMRSSAVSIDALQMLIGVDWVSFATWPRESMLDPHIHREGPSALWFNRAYHRTLRRGDTVSRTVLLPNL</sequence>
<dbReference type="Proteomes" id="UP000485880">
    <property type="component" value="Unassembled WGS sequence"/>
</dbReference>
<gene>
    <name evidence="1" type="ORF">MPC4_60177</name>
</gene>
<accession>A0A8B6MAN3</accession>
<organism evidence="1 2">
    <name type="scientific">Methylocella tundrae</name>
    <dbReference type="NCBI Taxonomy" id="227605"/>
    <lineage>
        <taxon>Bacteria</taxon>
        <taxon>Pseudomonadati</taxon>
        <taxon>Pseudomonadota</taxon>
        <taxon>Alphaproteobacteria</taxon>
        <taxon>Hyphomicrobiales</taxon>
        <taxon>Beijerinckiaceae</taxon>
        <taxon>Methylocella</taxon>
    </lineage>
</organism>
<dbReference type="EMBL" id="CABFMQ020000120">
    <property type="protein sequence ID" value="VTZ52087.1"/>
    <property type="molecule type" value="Genomic_DNA"/>
</dbReference>
<reference evidence="1 2" key="1">
    <citation type="submission" date="2019-05" db="EMBL/GenBank/DDBJ databases">
        <authorList>
            <person name="Farhan Ul Haque M."/>
        </authorList>
    </citation>
    <scope>NUCLEOTIDE SEQUENCE [LARGE SCALE GENOMIC DNA]</scope>
    <source>
        <strain evidence="1">2</strain>
    </source>
</reference>
<evidence type="ECO:0000313" key="1">
    <source>
        <dbReference type="EMBL" id="VTZ52087.1"/>
    </source>
</evidence>
<proteinExistence type="predicted"/>
<keyword evidence="2" id="KW-1185">Reference proteome</keyword>
<name>A0A8B6MAN3_METTU</name>
<evidence type="ECO:0000313" key="2">
    <source>
        <dbReference type="Proteomes" id="UP000485880"/>
    </source>
</evidence>